<evidence type="ECO:0000256" key="2">
    <source>
        <dbReference type="ARBA" id="ARBA00022475"/>
    </source>
</evidence>
<protein>
    <submittedName>
        <fullName evidence="11">Uncharacterized protein</fullName>
    </submittedName>
</protein>
<dbReference type="InterPro" id="IPR004117">
    <property type="entry name" value="7tm6_olfct_rcpt"/>
</dbReference>
<dbReference type="OrthoDB" id="6712406at2759"/>
<dbReference type="GO" id="GO:0005886">
    <property type="term" value="C:plasma membrane"/>
    <property type="evidence" value="ECO:0007669"/>
    <property type="project" value="UniProtKB-SubCell"/>
</dbReference>
<gene>
    <name evidence="11" type="ORF">ILUMI_03853</name>
</gene>
<dbReference type="PANTHER" id="PTHR21137">
    <property type="entry name" value="ODORANT RECEPTOR"/>
    <property type="match status" value="1"/>
</dbReference>
<dbReference type="GO" id="GO:0007165">
    <property type="term" value="P:signal transduction"/>
    <property type="evidence" value="ECO:0007669"/>
    <property type="project" value="UniProtKB-KW"/>
</dbReference>
<dbReference type="EMBL" id="VTPC01001332">
    <property type="protein sequence ID" value="KAF2902336.1"/>
    <property type="molecule type" value="Genomic_DNA"/>
</dbReference>
<reference evidence="11" key="1">
    <citation type="submission" date="2019-08" db="EMBL/GenBank/DDBJ databases">
        <title>The genome of the North American firefly Photinus pyralis.</title>
        <authorList>
            <consortium name="Photinus pyralis genome working group"/>
            <person name="Fallon T.R."/>
            <person name="Sander Lower S.E."/>
            <person name="Weng J.-K."/>
        </authorList>
    </citation>
    <scope>NUCLEOTIDE SEQUENCE</scope>
    <source>
        <strain evidence="11">TRF0915ILg1</strain>
        <tissue evidence="11">Whole body</tissue>
    </source>
</reference>
<dbReference type="AlphaFoldDB" id="A0A8K0DDX0"/>
<keyword evidence="2" id="KW-1003">Cell membrane</keyword>
<feature type="transmembrane region" description="Helical" evidence="10">
    <location>
        <begin position="65"/>
        <end position="86"/>
    </location>
</feature>
<name>A0A8K0DDX0_IGNLU</name>
<accession>A0A8K0DDX0</accession>
<evidence type="ECO:0000256" key="6">
    <source>
        <dbReference type="ARBA" id="ARBA00022989"/>
    </source>
</evidence>
<comment type="caution">
    <text evidence="11">The sequence shown here is derived from an EMBL/GenBank/DDBJ whole genome shotgun (WGS) entry which is preliminary data.</text>
</comment>
<evidence type="ECO:0000313" key="11">
    <source>
        <dbReference type="EMBL" id="KAF2902336.1"/>
    </source>
</evidence>
<keyword evidence="12" id="KW-1185">Reference proteome</keyword>
<keyword evidence="3" id="KW-0716">Sensory transduction</keyword>
<organism evidence="11 12">
    <name type="scientific">Ignelater luminosus</name>
    <name type="common">Cucubano</name>
    <name type="synonym">Pyrophorus luminosus</name>
    <dbReference type="NCBI Taxonomy" id="2038154"/>
    <lineage>
        <taxon>Eukaryota</taxon>
        <taxon>Metazoa</taxon>
        <taxon>Ecdysozoa</taxon>
        <taxon>Arthropoda</taxon>
        <taxon>Hexapoda</taxon>
        <taxon>Insecta</taxon>
        <taxon>Pterygota</taxon>
        <taxon>Neoptera</taxon>
        <taxon>Endopterygota</taxon>
        <taxon>Coleoptera</taxon>
        <taxon>Polyphaga</taxon>
        <taxon>Elateriformia</taxon>
        <taxon>Elateroidea</taxon>
        <taxon>Elateridae</taxon>
        <taxon>Agrypninae</taxon>
        <taxon>Pyrophorini</taxon>
        <taxon>Ignelater</taxon>
    </lineage>
</organism>
<keyword evidence="6 10" id="KW-1133">Transmembrane helix</keyword>
<evidence type="ECO:0000256" key="1">
    <source>
        <dbReference type="ARBA" id="ARBA00004651"/>
    </source>
</evidence>
<evidence type="ECO:0000256" key="8">
    <source>
        <dbReference type="ARBA" id="ARBA00023170"/>
    </source>
</evidence>
<evidence type="ECO:0000256" key="3">
    <source>
        <dbReference type="ARBA" id="ARBA00022606"/>
    </source>
</evidence>
<dbReference type="Pfam" id="PF02949">
    <property type="entry name" value="7tm_6"/>
    <property type="match status" value="1"/>
</dbReference>
<proteinExistence type="predicted"/>
<evidence type="ECO:0000313" key="12">
    <source>
        <dbReference type="Proteomes" id="UP000801492"/>
    </source>
</evidence>
<dbReference type="GO" id="GO:0005549">
    <property type="term" value="F:odorant binding"/>
    <property type="evidence" value="ECO:0007669"/>
    <property type="project" value="InterPro"/>
</dbReference>
<keyword evidence="4 10" id="KW-0812">Transmembrane</keyword>
<dbReference type="PANTHER" id="PTHR21137:SF35">
    <property type="entry name" value="ODORANT RECEPTOR 19A-RELATED"/>
    <property type="match status" value="1"/>
</dbReference>
<evidence type="ECO:0000256" key="4">
    <source>
        <dbReference type="ARBA" id="ARBA00022692"/>
    </source>
</evidence>
<evidence type="ECO:0000256" key="9">
    <source>
        <dbReference type="ARBA" id="ARBA00023224"/>
    </source>
</evidence>
<dbReference type="Proteomes" id="UP000801492">
    <property type="component" value="Unassembled WGS sequence"/>
</dbReference>
<evidence type="ECO:0000256" key="5">
    <source>
        <dbReference type="ARBA" id="ARBA00022725"/>
    </source>
</evidence>
<comment type="subcellular location">
    <subcellularLocation>
        <location evidence="1">Cell membrane</location>
        <topology evidence="1">Multi-pass membrane protein</topology>
    </subcellularLocation>
</comment>
<feature type="transmembrane region" description="Helical" evidence="10">
    <location>
        <begin position="29"/>
        <end position="53"/>
    </location>
</feature>
<dbReference type="GO" id="GO:0004984">
    <property type="term" value="F:olfactory receptor activity"/>
    <property type="evidence" value="ECO:0007669"/>
    <property type="project" value="InterPro"/>
</dbReference>
<keyword evidence="9" id="KW-0807">Transducer</keyword>
<keyword evidence="5" id="KW-0552">Olfaction</keyword>
<keyword evidence="8" id="KW-0675">Receptor</keyword>
<keyword evidence="7 10" id="KW-0472">Membrane</keyword>
<evidence type="ECO:0000256" key="10">
    <source>
        <dbReference type="SAM" id="Phobius"/>
    </source>
</evidence>
<evidence type="ECO:0000256" key="7">
    <source>
        <dbReference type="ARBA" id="ARBA00023136"/>
    </source>
</evidence>
<sequence>MDINHSDKLKLGMQHHLLMLRFVKKFQQMFSLVLLTEYTTAGPLAFVELFAALSSRSYTMQIRHGAMFACLIISLSFYCIPSNFIATEALAVSDAAYFCNWHIHLFPSMKTPALLMIQNGQNEVTIKAGGLFPMNADTVLNVSIDYRQFYLNTL</sequence>